<name>A0ABR9QE51_9BACI</name>
<reference evidence="1 2" key="1">
    <citation type="submission" date="2020-10" db="EMBL/GenBank/DDBJ databases">
        <title>Bacillus sp. HD4P25, an endophyte from a halophyte.</title>
        <authorList>
            <person name="Sun J.-Q."/>
        </authorList>
    </citation>
    <scope>NUCLEOTIDE SEQUENCE [LARGE SCALE GENOMIC DNA]</scope>
    <source>
        <strain evidence="1 2">YIM 93174</strain>
    </source>
</reference>
<sequence>MQYRLLAINIDGTLLRSNGRIQSATKEAIEFVRKKEVYVTLVTNRNFQSAKKIAKALKLDTHIITHNGAFIGQSIDKPIYQSRLSEEKTFNLVQVLENFDCNIRLVHERFSIGTKMKVPGNMVAKAVLGTGEPLFYPMQFVESLGDYLLDHPVAPPKVEAFFLTEEECNRAKETIADAFDDIAVTSGDKMRLEIMPKGVSKLSGLQILGKQVGVPLSKTVVIGDSDDDIPMIEAAGLGVAMWNSSKEVKKAANWITRSNDQNGVAYMIKEHFRMQQRMNFIRNMKIEK</sequence>
<dbReference type="InterPro" id="IPR023214">
    <property type="entry name" value="HAD_sf"/>
</dbReference>
<keyword evidence="2" id="KW-1185">Reference proteome</keyword>
<dbReference type="Proteomes" id="UP001516662">
    <property type="component" value="Unassembled WGS sequence"/>
</dbReference>
<gene>
    <name evidence="1" type="ORF">IMZ08_01710</name>
</gene>
<dbReference type="InterPro" id="IPR036412">
    <property type="entry name" value="HAD-like_sf"/>
</dbReference>
<accession>A0ABR9QE51</accession>
<dbReference type="Pfam" id="PF08282">
    <property type="entry name" value="Hydrolase_3"/>
    <property type="match status" value="1"/>
</dbReference>
<dbReference type="CDD" id="cd07516">
    <property type="entry name" value="HAD_Pase"/>
    <property type="match status" value="1"/>
</dbReference>
<evidence type="ECO:0000313" key="2">
    <source>
        <dbReference type="Proteomes" id="UP001516662"/>
    </source>
</evidence>
<dbReference type="InterPro" id="IPR000150">
    <property type="entry name" value="Cof"/>
</dbReference>
<dbReference type="EMBL" id="JADCLJ010000006">
    <property type="protein sequence ID" value="MBE4906772.1"/>
    <property type="molecule type" value="Genomic_DNA"/>
</dbReference>
<dbReference type="RefSeq" id="WP_193534263.1">
    <property type="nucleotide sequence ID" value="NZ_JADCLJ010000006.1"/>
</dbReference>
<organism evidence="1 2">
    <name type="scientific">Litchfieldia luteola</name>
    <dbReference type="NCBI Taxonomy" id="682179"/>
    <lineage>
        <taxon>Bacteria</taxon>
        <taxon>Bacillati</taxon>
        <taxon>Bacillota</taxon>
        <taxon>Bacilli</taxon>
        <taxon>Bacillales</taxon>
        <taxon>Bacillaceae</taxon>
        <taxon>Litchfieldia</taxon>
    </lineage>
</organism>
<proteinExistence type="predicted"/>
<dbReference type="NCBIfam" id="TIGR00099">
    <property type="entry name" value="Cof-subfamily"/>
    <property type="match status" value="1"/>
</dbReference>
<dbReference type="Gene3D" id="3.40.50.1000">
    <property type="entry name" value="HAD superfamily/HAD-like"/>
    <property type="match status" value="1"/>
</dbReference>
<dbReference type="SUPFAM" id="SSF56784">
    <property type="entry name" value="HAD-like"/>
    <property type="match status" value="1"/>
</dbReference>
<dbReference type="PANTHER" id="PTHR10000">
    <property type="entry name" value="PHOSPHOSERINE PHOSPHATASE"/>
    <property type="match status" value="1"/>
</dbReference>
<evidence type="ECO:0000313" key="1">
    <source>
        <dbReference type="EMBL" id="MBE4906772.1"/>
    </source>
</evidence>
<dbReference type="PANTHER" id="PTHR10000:SF50">
    <property type="entry name" value="STRESS RESPONSE PROTEIN YHAX"/>
    <property type="match status" value="1"/>
</dbReference>
<dbReference type="Gene3D" id="3.30.1240.10">
    <property type="match status" value="1"/>
</dbReference>
<protein>
    <submittedName>
        <fullName evidence="1">HAD family phosphatase</fullName>
    </submittedName>
</protein>
<comment type="caution">
    <text evidence="1">The sequence shown here is derived from an EMBL/GenBank/DDBJ whole genome shotgun (WGS) entry which is preliminary data.</text>
</comment>